<dbReference type="InterPro" id="IPR029044">
    <property type="entry name" value="Nucleotide-diphossugar_trans"/>
</dbReference>
<evidence type="ECO:0008006" key="3">
    <source>
        <dbReference type="Google" id="ProtNLM"/>
    </source>
</evidence>
<organism evidence="1 2">
    <name type="scientific">Halomonas flagellata</name>
    <dbReference type="NCBI Taxonomy" id="2920385"/>
    <lineage>
        <taxon>Bacteria</taxon>
        <taxon>Pseudomonadati</taxon>
        <taxon>Pseudomonadota</taxon>
        <taxon>Gammaproteobacteria</taxon>
        <taxon>Oceanospirillales</taxon>
        <taxon>Halomonadaceae</taxon>
        <taxon>Halomonas</taxon>
    </lineage>
</organism>
<comment type="caution">
    <text evidence="1">The sequence shown here is derived from an EMBL/GenBank/DDBJ whole genome shotgun (WGS) entry which is preliminary data.</text>
</comment>
<evidence type="ECO:0000313" key="1">
    <source>
        <dbReference type="EMBL" id="MCH4565279.1"/>
    </source>
</evidence>
<sequence>MFACSIFLDARSTGTSLPRRLAALQRLLRGRDGRIELLLVDDTADPRLPRLANRFGVRLLPCADEPLGGRLNAAVARSQGTVLIFPAPTLPIPTDWLAVVVDGVEHRAWDVMVLPSGSRGPATRLWQWLRRAPPADTLCVVREWFDRIGGFDPSLDTRALPELLERLRACQARVHSRFR</sequence>
<dbReference type="RefSeq" id="WP_240569825.1">
    <property type="nucleotide sequence ID" value="NZ_JAKVPY010000034.1"/>
</dbReference>
<evidence type="ECO:0000313" key="2">
    <source>
        <dbReference type="Proteomes" id="UP001202117"/>
    </source>
</evidence>
<protein>
    <recommendedName>
        <fullName evidence="3">Glycosyl transferase family 2</fullName>
    </recommendedName>
</protein>
<dbReference type="SUPFAM" id="SSF53448">
    <property type="entry name" value="Nucleotide-diphospho-sugar transferases"/>
    <property type="match status" value="1"/>
</dbReference>
<keyword evidence="2" id="KW-1185">Reference proteome</keyword>
<dbReference type="EMBL" id="JAKVPY010000034">
    <property type="protein sequence ID" value="MCH4565279.1"/>
    <property type="molecule type" value="Genomic_DNA"/>
</dbReference>
<accession>A0ABS9RZM7</accession>
<proteinExistence type="predicted"/>
<dbReference type="Proteomes" id="UP001202117">
    <property type="component" value="Unassembled WGS sequence"/>
</dbReference>
<reference evidence="1 2" key="1">
    <citation type="submission" date="2022-02" db="EMBL/GenBank/DDBJ databases">
        <title>Halomonas fukangensis sp. nov., a halophilic bacterium isolated from a bulk soil of Kalidium foliatum at Fukang.</title>
        <authorList>
            <person name="Huang Y."/>
        </authorList>
    </citation>
    <scope>NUCLEOTIDE SEQUENCE [LARGE SCALE GENOMIC DNA]</scope>
    <source>
        <strain evidence="1 2">EGI 63088</strain>
    </source>
</reference>
<gene>
    <name evidence="1" type="ORF">MKP05_19450</name>
</gene>
<name>A0ABS9RZM7_9GAMM</name>
<dbReference type="Gene3D" id="3.90.550.10">
    <property type="entry name" value="Spore Coat Polysaccharide Biosynthesis Protein SpsA, Chain A"/>
    <property type="match status" value="1"/>
</dbReference>